<dbReference type="AlphaFoldDB" id="A0A1H0N9L4"/>
<reference evidence="2 3" key="1">
    <citation type="submission" date="2016-10" db="EMBL/GenBank/DDBJ databases">
        <authorList>
            <person name="de Groot N.N."/>
        </authorList>
    </citation>
    <scope>NUCLEOTIDE SEQUENCE [LARGE SCALE GENOMIC DNA]</scope>
    <source>
        <strain evidence="3">P4-7,KCTC 19426,CECT 7604</strain>
    </source>
</reference>
<keyword evidence="1" id="KW-1133">Transmembrane helix</keyword>
<name>A0A1H0N9L4_9ACTN</name>
<protein>
    <submittedName>
        <fullName evidence="2">Type II secretion system protein F (GspF)</fullName>
    </submittedName>
</protein>
<feature type="transmembrane region" description="Helical" evidence="1">
    <location>
        <begin position="42"/>
        <end position="75"/>
    </location>
</feature>
<organism evidence="2 3">
    <name type="scientific">Nakamurella panacisegetis</name>
    <dbReference type="NCBI Taxonomy" id="1090615"/>
    <lineage>
        <taxon>Bacteria</taxon>
        <taxon>Bacillati</taxon>
        <taxon>Actinomycetota</taxon>
        <taxon>Actinomycetes</taxon>
        <taxon>Nakamurellales</taxon>
        <taxon>Nakamurellaceae</taxon>
        <taxon>Nakamurella</taxon>
    </lineage>
</organism>
<feature type="transmembrane region" description="Helical" evidence="1">
    <location>
        <begin position="234"/>
        <end position="255"/>
    </location>
</feature>
<dbReference type="PANTHER" id="PTHR35007:SF4">
    <property type="entry name" value="CONSERVED TRANSMEMBRANE PROTEIN-RELATED"/>
    <property type="match status" value="1"/>
</dbReference>
<gene>
    <name evidence="2" type="ORF">SAMN04515671_2272</name>
</gene>
<evidence type="ECO:0000256" key="1">
    <source>
        <dbReference type="SAM" id="Phobius"/>
    </source>
</evidence>
<keyword evidence="3" id="KW-1185">Reference proteome</keyword>
<proteinExistence type="predicted"/>
<dbReference type="Proteomes" id="UP000198741">
    <property type="component" value="Chromosome I"/>
</dbReference>
<accession>A0A1H0N9L4</accession>
<keyword evidence="1" id="KW-0472">Membrane</keyword>
<evidence type="ECO:0000313" key="2">
    <source>
        <dbReference type="EMBL" id="SDO89419.1"/>
    </source>
</evidence>
<feature type="transmembrane region" description="Helical" evidence="1">
    <location>
        <begin position="203"/>
        <end position="222"/>
    </location>
</feature>
<dbReference type="PANTHER" id="PTHR35007">
    <property type="entry name" value="INTEGRAL MEMBRANE PROTEIN-RELATED"/>
    <property type="match status" value="1"/>
</dbReference>
<dbReference type="EMBL" id="LT629710">
    <property type="protein sequence ID" value="SDO89419.1"/>
    <property type="molecule type" value="Genomic_DNA"/>
</dbReference>
<keyword evidence="1" id="KW-0812">Transmembrane</keyword>
<sequence>MVSAVALALALWLWPASGVRSKPARAIARTRRPVALRRGRVLFGAVILGVGTGAVVGPVVGTATALLSATLGLLAAAELRRRRVRVEVAALLAALRTLAREVRAGAQPVAAIAATATSHRDAGPALHTLTTAVTSGRLPVGAQSPPAGPDVVSATAERLVVGWALSARHGVPWATLIDATVADLADRVRTDTARAAQVAGPRVSGYVLAVLPALGLLLGAGMGADPVHVLLDTAVGNLLLLLGSTLTCAGLAWTARIVRT</sequence>
<evidence type="ECO:0000313" key="3">
    <source>
        <dbReference type="Proteomes" id="UP000198741"/>
    </source>
</evidence>
<dbReference type="STRING" id="1090615.SAMN04515671_2272"/>